<feature type="transmembrane region" description="Helical" evidence="6">
    <location>
        <begin position="7"/>
        <end position="25"/>
    </location>
</feature>
<evidence type="ECO:0000256" key="6">
    <source>
        <dbReference type="SAM" id="Phobius"/>
    </source>
</evidence>
<feature type="transmembrane region" description="Helical" evidence="6">
    <location>
        <begin position="412"/>
        <end position="437"/>
    </location>
</feature>
<evidence type="ECO:0000259" key="7">
    <source>
        <dbReference type="Pfam" id="PF03772"/>
    </source>
</evidence>
<evidence type="ECO:0000256" key="5">
    <source>
        <dbReference type="ARBA" id="ARBA00023136"/>
    </source>
</evidence>
<dbReference type="Proteomes" id="UP000319848">
    <property type="component" value="Unassembled WGS sequence"/>
</dbReference>
<feature type="transmembrane region" description="Helical" evidence="6">
    <location>
        <begin position="506"/>
        <end position="524"/>
    </location>
</feature>
<keyword evidence="4 6" id="KW-1133">Transmembrane helix</keyword>
<dbReference type="InterPro" id="IPR052159">
    <property type="entry name" value="Competence_DNA_uptake"/>
</dbReference>
<feature type="transmembrane region" description="Helical" evidence="6">
    <location>
        <begin position="60"/>
        <end position="80"/>
    </location>
</feature>
<feature type="transmembrane region" description="Helical" evidence="6">
    <location>
        <begin position="479"/>
        <end position="499"/>
    </location>
</feature>
<keyword evidence="3 6" id="KW-0812">Transmembrane</keyword>
<feature type="transmembrane region" description="Helical" evidence="6">
    <location>
        <begin position="382"/>
        <end position="406"/>
    </location>
</feature>
<evidence type="ECO:0000256" key="3">
    <source>
        <dbReference type="ARBA" id="ARBA00022692"/>
    </source>
</evidence>
<feature type="transmembrane region" description="Helical" evidence="6">
    <location>
        <begin position="351"/>
        <end position="370"/>
    </location>
</feature>
<keyword evidence="5 6" id="KW-0472">Membrane</keyword>
<evidence type="ECO:0000256" key="2">
    <source>
        <dbReference type="ARBA" id="ARBA00022475"/>
    </source>
</evidence>
<protein>
    <submittedName>
        <fullName evidence="9">Competence protein ComEC</fullName>
    </submittedName>
</protein>
<dbReference type="InterPro" id="IPR025405">
    <property type="entry name" value="DUF4131"/>
</dbReference>
<dbReference type="Pfam" id="PF13567">
    <property type="entry name" value="DUF4131"/>
    <property type="match status" value="1"/>
</dbReference>
<reference evidence="9 10" key="1">
    <citation type="journal article" date="2015" name="Stand. Genomic Sci.">
        <title>Genomic Encyclopedia of Bacterial and Archaeal Type Strains, Phase III: the genomes of soil and plant-associated and newly described type strains.</title>
        <authorList>
            <person name="Whitman W.B."/>
            <person name="Woyke T."/>
            <person name="Klenk H.P."/>
            <person name="Zhou Y."/>
            <person name="Lilburn T.G."/>
            <person name="Beck B.J."/>
            <person name="De Vos P."/>
            <person name="Vandamme P."/>
            <person name="Eisen J.A."/>
            <person name="Garrity G."/>
            <person name="Hugenholtz P."/>
            <person name="Kyrpides N.C."/>
        </authorList>
    </citation>
    <scope>NUCLEOTIDE SEQUENCE [LARGE SCALE GENOMIC DNA]</scope>
    <source>
        <strain evidence="9 10">CGMCC 1.7270</strain>
    </source>
</reference>
<comment type="caution">
    <text evidence="9">The sequence shown here is derived from an EMBL/GenBank/DDBJ whole genome shotgun (WGS) entry which is preliminary data.</text>
</comment>
<feature type="transmembrane region" description="Helical" evidence="6">
    <location>
        <begin position="250"/>
        <end position="272"/>
    </location>
</feature>
<feature type="transmembrane region" description="Helical" evidence="6">
    <location>
        <begin position="284"/>
        <end position="300"/>
    </location>
</feature>
<dbReference type="InterPro" id="IPR004477">
    <property type="entry name" value="ComEC_N"/>
</dbReference>
<evidence type="ECO:0000259" key="8">
    <source>
        <dbReference type="Pfam" id="PF13567"/>
    </source>
</evidence>
<gene>
    <name evidence="9" type="ORF">IP98_02226</name>
</gene>
<dbReference type="PANTHER" id="PTHR30619">
    <property type="entry name" value="DNA INTERNALIZATION/COMPETENCE PROTEIN COMEC/REC2"/>
    <property type="match status" value="1"/>
</dbReference>
<feature type="domain" description="ComEC/Rec2-related protein" evidence="7">
    <location>
        <begin position="230"/>
        <end position="500"/>
    </location>
</feature>
<feature type="domain" description="DUF4131" evidence="8">
    <location>
        <begin position="26"/>
        <end position="189"/>
    </location>
</feature>
<dbReference type="Pfam" id="PF03772">
    <property type="entry name" value="Competence"/>
    <property type="match status" value="1"/>
</dbReference>
<feature type="transmembrane region" description="Helical" evidence="6">
    <location>
        <begin position="31"/>
        <end position="48"/>
    </location>
</feature>
<sequence length="673" mass="77427">MKVMKFPIIPIALFFVLGIVSHFYWKPPLMWLVVTTSVALLIFGFLFWTSKKHFIQKNHFGIGTYFVSFSIGILTHALHFEPGFKNHYSHFLTENNTLQGTIAERLKPNAFSEKYYFRISKIDKKAVFGKILLMVPKKELPKQFHAGEKITILTALQPITKSSNPYQFDYAAYLERQQVYHQLNLKSGNHIKNGIVHNFDYYVERYRSTLLNSFSIHHFSSGTENIIRALLLGQRQDMDIETSENYTNAGVIHILAISGLHIAILYAMLLFLLKPLQRFRNGKLLQFVSILAFLWLFAILSGLSASVVRSVVMFSFVSLGLYLNKSGNIYNILTVSMLVMLLFQPDFLFDVGFQLSYIAVFAIVWLQPFYKSVKPSRYKIVNYFVDVLVISFVAQLGVLPLSLYYFNQLPLLFFMANLVVIPLSSFALILGIIVLVFNFIAPALAIVLGKLLSVFIEIMNQYIAWIASFKEYVIKDIPFSFSLLLVSYLALIGFILWLYKKRFSRLIFFLLTAIALQLSLLSTFSETKKENQFVIFNNKKSTLITEKNNQTILVYTNDSLPLQNKNLIAYNRGKFNRQIEIRPLQNVLVYNDKKILIVDSIGVFTTKQKPDIVLLTQSPKINLIRLINNVHPKAVIADATNYKSYVKRWKATCEKEKIPFHATAEKGFYTIEN</sequence>
<evidence type="ECO:0000256" key="1">
    <source>
        <dbReference type="ARBA" id="ARBA00004651"/>
    </source>
</evidence>
<evidence type="ECO:0000313" key="9">
    <source>
        <dbReference type="EMBL" id="TWI10416.1"/>
    </source>
</evidence>
<dbReference type="NCBIfam" id="TIGR00360">
    <property type="entry name" value="ComEC_N-term"/>
    <property type="match status" value="1"/>
</dbReference>
<keyword evidence="10" id="KW-1185">Reference proteome</keyword>
<comment type="subcellular location">
    <subcellularLocation>
        <location evidence="1">Cell membrane</location>
        <topology evidence="1">Multi-pass membrane protein</topology>
    </subcellularLocation>
</comment>
<name>V6S4U0_9FLAO</name>
<dbReference type="PANTHER" id="PTHR30619:SF1">
    <property type="entry name" value="RECOMBINATION PROTEIN 2"/>
    <property type="match status" value="1"/>
</dbReference>
<dbReference type="EMBL" id="VLKQ01000010">
    <property type="protein sequence ID" value="TWI10416.1"/>
    <property type="molecule type" value="Genomic_DNA"/>
</dbReference>
<evidence type="ECO:0000256" key="4">
    <source>
        <dbReference type="ARBA" id="ARBA00022989"/>
    </source>
</evidence>
<proteinExistence type="predicted"/>
<organism evidence="9 10">
    <name type="scientific">Flavobacterium cauense R2A-7</name>
    <dbReference type="NCBI Taxonomy" id="1341154"/>
    <lineage>
        <taxon>Bacteria</taxon>
        <taxon>Pseudomonadati</taxon>
        <taxon>Bacteroidota</taxon>
        <taxon>Flavobacteriia</taxon>
        <taxon>Flavobacteriales</taxon>
        <taxon>Flavobacteriaceae</taxon>
        <taxon>Flavobacterium</taxon>
    </lineage>
</organism>
<feature type="transmembrane region" description="Helical" evidence="6">
    <location>
        <begin position="444"/>
        <end position="467"/>
    </location>
</feature>
<dbReference type="STRING" id="1341154.FCR2A7T_01000"/>
<keyword evidence="2" id="KW-1003">Cell membrane</keyword>
<dbReference type="AlphaFoldDB" id="V6S4U0"/>
<dbReference type="GO" id="GO:0005886">
    <property type="term" value="C:plasma membrane"/>
    <property type="evidence" value="ECO:0007669"/>
    <property type="project" value="UniProtKB-SubCell"/>
</dbReference>
<accession>V6S4U0</accession>
<evidence type="ECO:0000313" key="10">
    <source>
        <dbReference type="Proteomes" id="UP000319848"/>
    </source>
</evidence>